<dbReference type="Proteomes" id="UP000199120">
    <property type="component" value="Unassembled WGS sequence"/>
</dbReference>
<accession>A0A1H7SF88</accession>
<dbReference type="PANTHER" id="PTHR33254:SF16">
    <property type="entry name" value="BLR3842 PROTEIN"/>
    <property type="match status" value="1"/>
</dbReference>
<dbReference type="InterPro" id="IPR036704">
    <property type="entry name" value="RraA/RraA-like_sf"/>
</dbReference>
<feature type="binding site" evidence="1">
    <location>
        <begin position="110"/>
        <end position="113"/>
    </location>
    <ligand>
        <name>substrate</name>
    </ligand>
</feature>
<evidence type="ECO:0000313" key="2">
    <source>
        <dbReference type="EMBL" id="SEL71310.1"/>
    </source>
</evidence>
<keyword evidence="1" id="KW-0479">Metal-binding</keyword>
<dbReference type="EMBL" id="FOAJ01000012">
    <property type="protein sequence ID" value="SEL71310.1"/>
    <property type="molecule type" value="Genomic_DNA"/>
</dbReference>
<dbReference type="CDD" id="cd16841">
    <property type="entry name" value="RraA_family"/>
    <property type="match status" value="1"/>
</dbReference>
<feature type="binding site" evidence="1">
    <location>
        <position position="132"/>
    </location>
    <ligand>
        <name>substrate</name>
    </ligand>
</feature>
<dbReference type="PANTHER" id="PTHR33254">
    <property type="entry name" value="4-HYDROXY-4-METHYL-2-OXOGLUTARATE ALDOLASE 3-RELATED"/>
    <property type="match status" value="1"/>
</dbReference>
<proteinExistence type="predicted"/>
<dbReference type="SUPFAM" id="SSF89562">
    <property type="entry name" value="RraA-like"/>
    <property type="match status" value="1"/>
</dbReference>
<feature type="binding site" evidence="1">
    <location>
        <position position="133"/>
    </location>
    <ligand>
        <name>Mg(2+)</name>
        <dbReference type="ChEBI" id="CHEBI:18420"/>
    </ligand>
</feature>
<keyword evidence="1" id="KW-0460">Magnesium</keyword>
<protein>
    <submittedName>
        <fullName evidence="2">Regulator of RNase E activity RraA</fullName>
    </submittedName>
</protein>
<name>A0A1H7SF88_9BURK</name>
<gene>
    <name evidence="2" type="ORF">SAMN05192542_1122</name>
</gene>
<dbReference type="InterPro" id="IPR005493">
    <property type="entry name" value="RraA/RraA-like"/>
</dbReference>
<dbReference type="Gene3D" id="3.50.30.40">
    <property type="entry name" value="Ribonuclease E inhibitor RraA/RraA-like"/>
    <property type="match status" value="1"/>
</dbReference>
<dbReference type="Pfam" id="PF03737">
    <property type="entry name" value="RraA-like"/>
    <property type="match status" value="1"/>
</dbReference>
<reference evidence="3" key="1">
    <citation type="submission" date="2016-10" db="EMBL/GenBank/DDBJ databases">
        <authorList>
            <person name="Varghese N."/>
            <person name="Submissions S."/>
        </authorList>
    </citation>
    <scope>NUCLEOTIDE SEQUENCE [LARGE SCALE GENOMIC DNA]</scope>
    <source>
        <strain evidence="3">LMG 26416</strain>
    </source>
</reference>
<sequence>MTTTPSTVSDAALEQLRHVSTATLTTQLFKRGLRNVFIQNVKPLVAPEAGTPNLVGPAFTLRNIPAREDLDHVGAFQDPNHPQRKAIETAPAGSVLVQDCREERSVGSVGSILAIRLKVRGVAGMVSDGPVRDSASIAATGLPLYCAGAAAPLNLAKHHAVDINVPIACGGVAVYPGDIIVGDGDGVVVVPSHLAEEVARDAAEQELLEQYIATRIEAGRPLPGTYPPNEETLAGYEAWRKQRG</sequence>
<dbReference type="NCBIfam" id="NF006093">
    <property type="entry name" value="PRK08245.1"/>
    <property type="match status" value="1"/>
</dbReference>
<dbReference type="GO" id="GO:0046872">
    <property type="term" value="F:metal ion binding"/>
    <property type="evidence" value="ECO:0007669"/>
    <property type="project" value="UniProtKB-KW"/>
</dbReference>
<evidence type="ECO:0000313" key="3">
    <source>
        <dbReference type="Proteomes" id="UP000199120"/>
    </source>
</evidence>
<keyword evidence="3" id="KW-1185">Reference proteome</keyword>
<evidence type="ECO:0000256" key="1">
    <source>
        <dbReference type="PIRSR" id="PIRSR605493-1"/>
    </source>
</evidence>
<organism evidence="2 3">
    <name type="scientific">Paraburkholderia caballeronis</name>
    <dbReference type="NCBI Taxonomy" id="416943"/>
    <lineage>
        <taxon>Bacteria</taxon>
        <taxon>Pseudomonadati</taxon>
        <taxon>Pseudomonadota</taxon>
        <taxon>Betaproteobacteria</taxon>
        <taxon>Burkholderiales</taxon>
        <taxon>Burkholderiaceae</taxon>
        <taxon>Paraburkholderia</taxon>
    </lineage>
</organism>
<dbReference type="AlphaFoldDB" id="A0A1H7SF88"/>
<comment type="cofactor">
    <cofactor evidence="1">
        <name>Mg(2+)</name>
        <dbReference type="ChEBI" id="CHEBI:18420"/>
    </cofactor>
</comment>
<dbReference type="STRING" id="416943.SAMN05445871_0471"/>
<dbReference type="OrthoDB" id="9805307at2"/>
<dbReference type="RefSeq" id="WP_090541902.1">
    <property type="nucleotide sequence ID" value="NZ_FNSR01000001.1"/>
</dbReference>